<reference evidence="1 2" key="1">
    <citation type="journal article" date="2016" name="Nat. Commun.">
        <title>Thousands of microbial genomes shed light on interconnected biogeochemical processes in an aquifer system.</title>
        <authorList>
            <person name="Anantharaman K."/>
            <person name="Brown C.T."/>
            <person name="Hug L.A."/>
            <person name="Sharon I."/>
            <person name="Castelle C.J."/>
            <person name="Probst A.J."/>
            <person name="Thomas B.C."/>
            <person name="Singh A."/>
            <person name="Wilkins M.J."/>
            <person name="Karaoz U."/>
            <person name="Brodie E.L."/>
            <person name="Williams K.H."/>
            <person name="Hubbard S.S."/>
            <person name="Banfield J.F."/>
        </authorList>
    </citation>
    <scope>NUCLEOTIDE SEQUENCE [LARGE SCALE GENOMIC DNA]</scope>
</reference>
<organism evidence="1 2">
    <name type="scientific">Candidatus Niyogibacteria bacterium RIFCSPLOWO2_01_FULL_45_48</name>
    <dbReference type="NCBI Taxonomy" id="1801724"/>
    <lineage>
        <taxon>Bacteria</taxon>
        <taxon>Candidatus Niyogiibacteriota</taxon>
    </lineage>
</organism>
<dbReference type="Pfam" id="PF02643">
    <property type="entry name" value="DUF192"/>
    <property type="match status" value="1"/>
</dbReference>
<dbReference type="AlphaFoldDB" id="A0A1G2EY26"/>
<evidence type="ECO:0000313" key="2">
    <source>
        <dbReference type="Proteomes" id="UP000177486"/>
    </source>
</evidence>
<protein>
    <recommendedName>
        <fullName evidence="3">DUF192 domain-containing protein</fullName>
    </recommendedName>
</protein>
<accession>A0A1G2EY26</accession>
<name>A0A1G2EY26_9BACT</name>
<dbReference type="EMBL" id="MHMQ01000023">
    <property type="protein sequence ID" value="OGZ30290.1"/>
    <property type="molecule type" value="Genomic_DNA"/>
</dbReference>
<dbReference type="PANTHER" id="PTHR37953">
    <property type="entry name" value="UPF0127 PROTEIN MJ1496"/>
    <property type="match status" value="1"/>
</dbReference>
<evidence type="ECO:0008006" key="3">
    <source>
        <dbReference type="Google" id="ProtNLM"/>
    </source>
</evidence>
<proteinExistence type="predicted"/>
<dbReference type="Gene3D" id="2.60.120.1140">
    <property type="entry name" value="Protein of unknown function DUF192"/>
    <property type="match status" value="1"/>
</dbReference>
<comment type="caution">
    <text evidence="1">The sequence shown here is derived from an EMBL/GenBank/DDBJ whole genome shotgun (WGS) entry which is preliminary data.</text>
</comment>
<evidence type="ECO:0000313" key="1">
    <source>
        <dbReference type="EMBL" id="OGZ30290.1"/>
    </source>
</evidence>
<sequence>MKNSKLPEKKFLVIGVPSVELKAELADTAEKRTLGLSGREKLGANEAMLFVFADSSIRQFWMKDMKFALDVIWIDENKKIVDITKNALPDSYPRTFSPLLPAKYVLELNAGFTDENKIEIGDRVIF</sequence>
<dbReference type="InterPro" id="IPR003795">
    <property type="entry name" value="DUF192"/>
</dbReference>
<gene>
    <name evidence="1" type="ORF">A2931_04115</name>
</gene>
<dbReference type="Proteomes" id="UP000177486">
    <property type="component" value="Unassembled WGS sequence"/>
</dbReference>
<dbReference type="InterPro" id="IPR038695">
    <property type="entry name" value="Saro_0823-like_sf"/>
</dbReference>
<dbReference type="PANTHER" id="PTHR37953:SF1">
    <property type="entry name" value="UPF0127 PROTEIN MJ1496"/>
    <property type="match status" value="1"/>
</dbReference>